<name>A0ABY2R6N2_9FLAO</name>
<keyword evidence="6" id="KW-1185">Reference proteome</keyword>
<comment type="similarity">
    <text evidence="2">Belongs to the threonine aldolase family.</text>
</comment>
<proteinExistence type="inferred from homology"/>
<dbReference type="Proteomes" id="UP000306038">
    <property type="component" value="Unassembled WGS sequence"/>
</dbReference>
<organism evidence="5 6">
    <name type="scientific">Chryseobacterium candidae</name>
    <dbReference type="NCBI Taxonomy" id="1978493"/>
    <lineage>
        <taxon>Bacteria</taxon>
        <taxon>Pseudomonadati</taxon>
        <taxon>Bacteroidota</taxon>
        <taxon>Flavobacteriia</taxon>
        <taxon>Flavobacteriales</taxon>
        <taxon>Weeksellaceae</taxon>
        <taxon>Chryseobacterium group</taxon>
        <taxon>Chryseobacterium</taxon>
    </lineage>
</organism>
<gene>
    <name evidence="5" type="ORF">EK417_11255</name>
</gene>
<keyword evidence="3" id="KW-0663">Pyridoxal phosphate</keyword>
<dbReference type="InterPro" id="IPR015422">
    <property type="entry name" value="PyrdxlP-dep_Trfase_small"/>
</dbReference>
<dbReference type="SUPFAM" id="SSF53383">
    <property type="entry name" value="PLP-dependent transferases"/>
    <property type="match status" value="1"/>
</dbReference>
<evidence type="ECO:0000256" key="2">
    <source>
        <dbReference type="ARBA" id="ARBA00006966"/>
    </source>
</evidence>
<dbReference type="NCBIfam" id="NF041359">
    <property type="entry name" value="GntG_guanitoxin"/>
    <property type="match status" value="1"/>
</dbReference>
<dbReference type="PANTHER" id="PTHR48097:SF9">
    <property type="entry name" value="L-THREONINE ALDOLASE"/>
    <property type="match status" value="1"/>
</dbReference>
<evidence type="ECO:0000256" key="3">
    <source>
        <dbReference type="ARBA" id="ARBA00022898"/>
    </source>
</evidence>
<dbReference type="InterPro" id="IPR015424">
    <property type="entry name" value="PyrdxlP-dep_Trfase"/>
</dbReference>
<keyword evidence="5" id="KW-0808">Transferase</keyword>
<comment type="cofactor">
    <cofactor evidence="1">
        <name>pyridoxal 5'-phosphate</name>
        <dbReference type="ChEBI" id="CHEBI:597326"/>
    </cofactor>
</comment>
<dbReference type="PIRSF" id="PIRSF017617">
    <property type="entry name" value="Thr_aldolase"/>
    <property type="match status" value="1"/>
</dbReference>
<dbReference type="InterPro" id="IPR015421">
    <property type="entry name" value="PyrdxlP-dep_Trfase_major"/>
</dbReference>
<dbReference type="GO" id="GO:0008483">
    <property type="term" value="F:transaminase activity"/>
    <property type="evidence" value="ECO:0007669"/>
    <property type="project" value="UniProtKB-KW"/>
</dbReference>
<evidence type="ECO:0000256" key="1">
    <source>
        <dbReference type="ARBA" id="ARBA00001933"/>
    </source>
</evidence>
<dbReference type="RefSeq" id="WP_110367717.1">
    <property type="nucleotide sequence ID" value="NZ_SDLV01000023.1"/>
</dbReference>
<protein>
    <submittedName>
        <fullName evidence="5">Aminotransferase class I/II-fold pyridoxal phosphate-dependent enzyme</fullName>
    </submittedName>
</protein>
<dbReference type="CDD" id="cd06502">
    <property type="entry name" value="TA_like"/>
    <property type="match status" value="1"/>
</dbReference>
<dbReference type="InterPro" id="IPR001597">
    <property type="entry name" value="ArAA_b-elim_lyase/Thr_aldolase"/>
</dbReference>
<accession>A0ABY2R6N2</accession>
<evidence type="ECO:0000259" key="4">
    <source>
        <dbReference type="Pfam" id="PF01212"/>
    </source>
</evidence>
<dbReference type="Pfam" id="PF01212">
    <property type="entry name" value="Beta_elim_lyase"/>
    <property type="match status" value="1"/>
</dbReference>
<dbReference type="Gene3D" id="3.90.1150.10">
    <property type="entry name" value="Aspartate Aminotransferase, domain 1"/>
    <property type="match status" value="1"/>
</dbReference>
<reference evidence="5 6" key="1">
    <citation type="submission" date="2019-01" db="EMBL/GenBank/DDBJ databases">
        <authorList>
            <person name="B I."/>
            <person name="Ch S."/>
            <person name="Ch V.R."/>
        </authorList>
    </citation>
    <scope>NUCLEOTIDE SEQUENCE [LARGE SCALE GENOMIC DNA]</scope>
    <source>
        <strain evidence="5 6">JC507</strain>
    </source>
</reference>
<evidence type="ECO:0000313" key="5">
    <source>
        <dbReference type="EMBL" id="THV58939.1"/>
    </source>
</evidence>
<dbReference type="Gene3D" id="3.40.640.10">
    <property type="entry name" value="Type I PLP-dependent aspartate aminotransferase-like (Major domain)"/>
    <property type="match status" value="1"/>
</dbReference>
<comment type="caution">
    <text evidence="5">The sequence shown here is derived from an EMBL/GenBank/DDBJ whole genome shotgun (WGS) entry which is preliminary data.</text>
</comment>
<evidence type="ECO:0000313" key="6">
    <source>
        <dbReference type="Proteomes" id="UP000306038"/>
    </source>
</evidence>
<dbReference type="InterPro" id="IPR023603">
    <property type="entry name" value="Low_specificity_L-TA-like"/>
</dbReference>
<dbReference type="EMBL" id="SDLV01000023">
    <property type="protein sequence ID" value="THV58939.1"/>
    <property type="molecule type" value="Genomic_DNA"/>
</dbReference>
<dbReference type="PANTHER" id="PTHR48097">
    <property type="entry name" value="L-THREONINE ALDOLASE-RELATED"/>
    <property type="match status" value="1"/>
</dbReference>
<sequence>MNRIIDLRSDTITKPCDYMKRAMEKAEVGDDVYKEDPTVKLLEEKVARMFGMEASLFCVSGTMSNQLAIKAHTSPGNEVICDKSSHIYLYEGGGISVNSLCSVKPLDGDYGIISAELLKGAINNADDIHQPISRLVSLENTTNRGGGAYYDFEEIKKIKEVCQKNNLKLHLDGARLFNALVETPQSPEDYGRVFDSISICLSKGLGCPVGSVIIGDRQFIEKTRRLRKLMGGGWRQAGSLAAAGIYALDNNIQLLKEDHRRAKQIGEILQASTFAKEVLPIATNIVMMIPADGNANEFVVKMKERNILCTAFGDQLVRFVTHLDISDSDLEDFKMRISMSGEKINNS</sequence>
<keyword evidence="5" id="KW-0032">Aminotransferase</keyword>
<feature type="domain" description="Aromatic amino acid beta-eliminating lyase/threonine aldolase" evidence="4">
    <location>
        <begin position="6"/>
        <end position="288"/>
    </location>
</feature>